<dbReference type="InParanoid" id="D8THR3"/>
<feature type="compositionally biased region" description="Low complexity" evidence="1">
    <location>
        <begin position="236"/>
        <end position="258"/>
    </location>
</feature>
<dbReference type="GO" id="GO:0000963">
    <property type="term" value="P:mitochondrial RNA processing"/>
    <property type="evidence" value="ECO:0007669"/>
    <property type="project" value="TreeGrafter"/>
</dbReference>
<feature type="compositionally biased region" description="Basic and acidic residues" evidence="1">
    <location>
        <begin position="261"/>
        <end position="278"/>
    </location>
</feature>
<evidence type="ECO:0000313" key="4">
    <source>
        <dbReference type="Proteomes" id="UP000001058"/>
    </source>
</evidence>
<protein>
    <recommendedName>
        <fullName evidence="2">RNA-editing substrate-binding complex 6 protein domain-containing protein</fullName>
    </recommendedName>
</protein>
<feature type="region of interest" description="Disordered" evidence="1">
    <location>
        <begin position="851"/>
        <end position="889"/>
    </location>
</feature>
<dbReference type="InterPro" id="IPR058917">
    <property type="entry name" value="RESC6_dom"/>
</dbReference>
<dbReference type="GO" id="GO:1901259">
    <property type="term" value="P:chloroplast rRNA processing"/>
    <property type="evidence" value="ECO:0007669"/>
    <property type="project" value="TreeGrafter"/>
</dbReference>
<dbReference type="Proteomes" id="UP000001058">
    <property type="component" value="Unassembled WGS sequence"/>
</dbReference>
<feature type="compositionally biased region" description="Gly residues" evidence="1">
    <location>
        <begin position="338"/>
        <end position="351"/>
    </location>
</feature>
<feature type="region of interest" description="Disordered" evidence="1">
    <location>
        <begin position="312"/>
        <end position="365"/>
    </location>
</feature>
<dbReference type="GO" id="GO:0009507">
    <property type="term" value="C:chloroplast"/>
    <property type="evidence" value="ECO:0007669"/>
    <property type="project" value="GOC"/>
</dbReference>
<evidence type="ECO:0000313" key="3">
    <source>
        <dbReference type="EMBL" id="EFJ52759.1"/>
    </source>
</evidence>
<dbReference type="Pfam" id="PF26188">
    <property type="entry name" value="RESC6"/>
    <property type="match status" value="1"/>
</dbReference>
<dbReference type="GO" id="GO:0003723">
    <property type="term" value="F:RNA binding"/>
    <property type="evidence" value="ECO:0007669"/>
    <property type="project" value="TreeGrafter"/>
</dbReference>
<dbReference type="PANTHER" id="PTHR21228:SF40">
    <property type="entry name" value="LD45607P"/>
    <property type="match status" value="1"/>
</dbReference>
<dbReference type="EMBL" id="GL378323">
    <property type="protein sequence ID" value="EFJ52759.1"/>
    <property type="molecule type" value="Genomic_DNA"/>
</dbReference>
<proteinExistence type="predicted"/>
<feature type="domain" description="RNA-editing substrate-binding complex 6 protein" evidence="2">
    <location>
        <begin position="481"/>
        <end position="610"/>
    </location>
</feature>
<evidence type="ECO:0000256" key="1">
    <source>
        <dbReference type="SAM" id="MobiDB-lite"/>
    </source>
</evidence>
<sequence length="1181" mass="123540">MPAVAAGGGVVGTLRIIQRTAGGVGARTAAATDRDADLLSRIAELRNLRDAELLVYDAGSWFRSKHAAKLLARLPELDLQTSNSGPRTRRMIRFLSAATLRDLSPLPGPDLARCLAAFARLTYVPPEIVAPICAALTAAGSRKLRACSGTELAELAWGLASLEQLYGDMHQAVRQPARAVAQLASGGGGGGARVVGYVRGGGDSGVLGVRVGSGEQVGPQLVQKLTAAAEEEDGTAEVAAAATEGTTKAEGPQPAAAEAVEETKTTLHRSGDGVDRARASSSSSSSGGDGADSKVVQAAATSCADHALASSLPSALEEKEEEEVAAAAVARTTNDGSSSGGGGGGGGGGGRLLSTTRGRQHRHHDRAHAAPVMVWLVPRAMDRIWERLAAAAGLCAERGGMQGEQLAKVSWAYARVGRTDQRLYDKLSAAALVLMEPFQKRIQAAAAEAVSEPRYGVGGSRRSSSSAAAAAVARSGVAPPLDPTSVTTLAWAFVAAGRRDPPLLAALATVAASYKGVFENDQVVTLARSYAQARHYDEALCTAFAMVASRRHRHLTGRQLTALIGALAALGHRDDELGGPRLARMVWDKKGDLSAEEVCELMWACAQLGLDEQRGPAGLGFGVLGLGPADGAARPTSPSSSRSLTSSLSPRSKLAAAANAAAGSIGGRGGGGGAAATSATLALATALRGRCEGLTPVDLARALWASSLLLLPLLHEPGYSHHAVQQLLWDLVSEVRQQLVRHPPESFSQDALLQLYGAAQLLGPAVPPSVTGRDMGSVELAGGYQSGVEEEGKGEGKAAPADRLIGLQDERDGEAADVVQRDRGRLYGRAAAGSGSAAAVRMYGTEAITQSGLQAQADQRQHDPQAQQEKHEQPEKEQQHRHRQHRPRATWGRRVSGFTEFGPNPYDGSWSDVDWGRIRVAADAAVPQLTPTQAGADPRVTHGRGATSPKRRMKYSFDSANETTAAALPSSEYDVRKMYDEASGRELWEVVPKARAGGAGAGDVEGPLAARVLPAALLRACQAAAAEWAAAERLRLEAVEAQEAELWRLDVAAALRDLTAAEPLLRWVAPDNTAVADFLVLQPPPPLPAQSRTSGAAAYGVTAPAPLAVLLVGDTECTRNPPFMPLGWARMRQRLLEASGARVLVVPYFLWGMPRHCKSSEVPSIGQNNCTNEQLAYFIEK</sequence>
<dbReference type="GO" id="GO:0044528">
    <property type="term" value="P:regulation of mitochondrial mRNA stability"/>
    <property type="evidence" value="ECO:0007669"/>
    <property type="project" value="TreeGrafter"/>
</dbReference>
<dbReference type="AlphaFoldDB" id="D8THR3"/>
<reference evidence="3 4" key="1">
    <citation type="journal article" date="2010" name="Science">
        <title>Genomic analysis of organismal complexity in the multicellular green alga Volvox carteri.</title>
        <authorList>
            <person name="Prochnik S.E."/>
            <person name="Umen J."/>
            <person name="Nedelcu A.M."/>
            <person name="Hallmann A."/>
            <person name="Miller S.M."/>
            <person name="Nishii I."/>
            <person name="Ferris P."/>
            <person name="Kuo A."/>
            <person name="Mitros T."/>
            <person name="Fritz-Laylin L.K."/>
            <person name="Hellsten U."/>
            <person name="Chapman J."/>
            <person name="Simakov O."/>
            <person name="Rensing S.A."/>
            <person name="Terry A."/>
            <person name="Pangilinan J."/>
            <person name="Kapitonov V."/>
            <person name="Jurka J."/>
            <person name="Salamov A."/>
            <person name="Shapiro H."/>
            <person name="Schmutz J."/>
            <person name="Grimwood J."/>
            <person name="Lindquist E."/>
            <person name="Lucas S."/>
            <person name="Grigoriev I.V."/>
            <person name="Schmitt R."/>
            <person name="Kirk D."/>
            <person name="Rokhsar D.S."/>
        </authorList>
    </citation>
    <scope>NUCLEOTIDE SEQUENCE [LARGE SCALE GENOMIC DNA]</scope>
    <source>
        <strain evidence="4">f. Nagariensis / Eve</strain>
    </source>
</reference>
<dbReference type="GO" id="GO:0005759">
    <property type="term" value="C:mitochondrial matrix"/>
    <property type="evidence" value="ECO:0007669"/>
    <property type="project" value="TreeGrafter"/>
</dbReference>
<gene>
    <name evidence="3" type="ORF">VOLCADRAFT_127356</name>
</gene>
<dbReference type="InterPro" id="IPR050870">
    <property type="entry name" value="FAST_kinase"/>
</dbReference>
<feature type="compositionally biased region" description="Basic and acidic residues" evidence="1">
    <location>
        <begin position="859"/>
        <end position="878"/>
    </location>
</feature>
<dbReference type="STRING" id="3068.D8THR3"/>
<keyword evidence="4" id="KW-1185">Reference proteome</keyword>
<accession>D8THR3</accession>
<dbReference type="GO" id="GO:0035770">
    <property type="term" value="C:ribonucleoprotein granule"/>
    <property type="evidence" value="ECO:0007669"/>
    <property type="project" value="TreeGrafter"/>
</dbReference>
<organism evidence="4">
    <name type="scientific">Volvox carteri f. nagariensis</name>
    <dbReference type="NCBI Taxonomy" id="3068"/>
    <lineage>
        <taxon>Eukaryota</taxon>
        <taxon>Viridiplantae</taxon>
        <taxon>Chlorophyta</taxon>
        <taxon>core chlorophytes</taxon>
        <taxon>Chlorophyceae</taxon>
        <taxon>CS clade</taxon>
        <taxon>Chlamydomonadales</taxon>
        <taxon>Volvocaceae</taxon>
        <taxon>Volvox</taxon>
    </lineage>
</organism>
<feature type="region of interest" description="Disordered" evidence="1">
    <location>
        <begin position="931"/>
        <end position="950"/>
    </location>
</feature>
<dbReference type="OrthoDB" id="545891at2759"/>
<name>D8THR3_VOLCA</name>
<dbReference type="GeneID" id="9625530"/>
<feature type="compositionally biased region" description="Basic residues" evidence="1">
    <location>
        <begin position="879"/>
        <end position="888"/>
    </location>
</feature>
<feature type="region of interest" description="Disordered" evidence="1">
    <location>
        <begin position="229"/>
        <end position="293"/>
    </location>
</feature>
<dbReference type="RefSeq" id="XP_002945764.1">
    <property type="nucleotide sequence ID" value="XM_002945718.1"/>
</dbReference>
<dbReference type="KEGG" id="vcn:VOLCADRAFT_127356"/>
<evidence type="ECO:0000259" key="2">
    <source>
        <dbReference type="Pfam" id="PF26188"/>
    </source>
</evidence>
<dbReference type="PANTHER" id="PTHR21228">
    <property type="entry name" value="FAST LEU-RICH DOMAIN-CONTAINING"/>
    <property type="match status" value="1"/>
</dbReference>